<dbReference type="SUPFAM" id="SSF53474">
    <property type="entry name" value="alpha/beta-Hydrolases"/>
    <property type="match status" value="1"/>
</dbReference>
<evidence type="ECO:0000313" key="4">
    <source>
        <dbReference type="Proteomes" id="UP000238308"/>
    </source>
</evidence>
<name>A0A2T0XQI6_9BURK</name>
<dbReference type="Proteomes" id="UP000238308">
    <property type="component" value="Unassembled WGS sequence"/>
</dbReference>
<evidence type="ECO:0000259" key="2">
    <source>
        <dbReference type="Pfam" id="PF00561"/>
    </source>
</evidence>
<dbReference type="PANTHER" id="PTHR43798:SF31">
    <property type="entry name" value="AB HYDROLASE SUPERFAMILY PROTEIN YCLE"/>
    <property type="match status" value="1"/>
</dbReference>
<dbReference type="AlphaFoldDB" id="A0A2T0XQI6"/>
<protein>
    <submittedName>
        <fullName evidence="3">Pimeloyl-ACP methyl ester carboxylesterase</fullName>
    </submittedName>
</protein>
<reference evidence="3 4" key="1">
    <citation type="submission" date="2018-03" db="EMBL/GenBank/DDBJ databases">
        <title>Genomic Encyclopedia of Type Strains, Phase III (KMG-III): the genomes of soil and plant-associated and newly described type strains.</title>
        <authorList>
            <person name="Whitman W."/>
        </authorList>
    </citation>
    <scope>NUCLEOTIDE SEQUENCE [LARGE SCALE GENOMIC DNA]</scope>
    <source>
        <strain evidence="3 4">MWH-P2sevCIIIb</strain>
    </source>
</reference>
<keyword evidence="4" id="KW-1185">Reference proteome</keyword>
<dbReference type="GO" id="GO:0016020">
    <property type="term" value="C:membrane"/>
    <property type="evidence" value="ECO:0007669"/>
    <property type="project" value="TreeGrafter"/>
</dbReference>
<dbReference type="InterPro" id="IPR050266">
    <property type="entry name" value="AB_hydrolase_sf"/>
</dbReference>
<dbReference type="PANTHER" id="PTHR43798">
    <property type="entry name" value="MONOACYLGLYCEROL LIPASE"/>
    <property type="match status" value="1"/>
</dbReference>
<dbReference type="RefSeq" id="WP_106226121.1">
    <property type="nucleotide sequence ID" value="NZ_PVTV01000002.1"/>
</dbReference>
<proteinExistence type="predicted"/>
<dbReference type="GO" id="GO:0016787">
    <property type="term" value="F:hydrolase activity"/>
    <property type="evidence" value="ECO:0007669"/>
    <property type="project" value="UniProtKB-KW"/>
</dbReference>
<evidence type="ECO:0000256" key="1">
    <source>
        <dbReference type="ARBA" id="ARBA00022801"/>
    </source>
</evidence>
<sequence>MSWALTTDNIRLHYEEAGSGTPIVFVHEFAGDWRSWESQMRYFSRRHRCITYSARGFTPSDVPNAVSAYSQRQAALDILAVLDAANIDRAHIVGLSMGGFATLHFGLIAPERALSLTVAGAGYGAEKQSEEHFRSLSREVAKQFETIGSKAFAQTYALGASRVQFQNKDPRGWLEFVTQLGEHDSVGCANTMRGVQAERPSIYDLEAELKKLTVPTLIMVGDEDDHCLQPGIFMKKMIPASGLIVVPKTGHTLNLEEPDRFNRDVADFIATVEAGRWLERDPRALSAEIMKTS</sequence>
<dbReference type="EMBL" id="PVTV01000002">
    <property type="protein sequence ID" value="PRZ01167.1"/>
    <property type="molecule type" value="Genomic_DNA"/>
</dbReference>
<comment type="caution">
    <text evidence="3">The sequence shown here is derived from an EMBL/GenBank/DDBJ whole genome shotgun (WGS) entry which is preliminary data.</text>
</comment>
<keyword evidence="1" id="KW-0378">Hydrolase</keyword>
<dbReference type="InterPro" id="IPR029058">
    <property type="entry name" value="AB_hydrolase_fold"/>
</dbReference>
<dbReference type="Gene3D" id="3.40.50.1820">
    <property type="entry name" value="alpha/beta hydrolase"/>
    <property type="match status" value="1"/>
</dbReference>
<dbReference type="InterPro" id="IPR000073">
    <property type="entry name" value="AB_hydrolase_1"/>
</dbReference>
<accession>A0A2T0XQI6</accession>
<feature type="domain" description="AB hydrolase-1" evidence="2">
    <location>
        <begin position="22"/>
        <end position="258"/>
    </location>
</feature>
<gene>
    <name evidence="3" type="ORF">BCM14_0188</name>
</gene>
<organism evidence="3 4">
    <name type="scientific">Jezberella montanilacus</name>
    <dbReference type="NCBI Taxonomy" id="323426"/>
    <lineage>
        <taxon>Bacteria</taxon>
        <taxon>Pseudomonadati</taxon>
        <taxon>Pseudomonadota</taxon>
        <taxon>Betaproteobacteria</taxon>
        <taxon>Burkholderiales</taxon>
        <taxon>Alcaligenaceae</taxon>
        <taxon>Jezberella</taxon>
    </lineage>
</organism>
<evidence type="ECO:0000313" key="3">
    <source>
        <dbReference type="EMBL" id="PRZ01167.1"/>
    </source>
</evidence>
<dbReference type="Pfam" id="PF00561">
    <property type="entry name" value="Abhydrolase_1"/>
    <property type="match status" value="1"/>
</dbReference>
<dbReference type="OrthoDB" id="9799989at2"/>